<dbReference type="Proteomes" id="UP000180253">
    <property type="component" value="Unassembled WGS sequence"/>
</dbReference>
<dbReference type="InterPro" id="IPR014541">
    <property type="entry name" value="Amdntrnsf_FN0238"/>
</dbReference>
<organism evidence="1 2">
    <name type="scientific">Pseudoalteromonas byunsanensis</name>
    <dbReference type="NCBI Taxonomy" id="327939"/>
    <lineage>
        <taxon>Bacteria</taxon>
        <taxon>Pseudomonadati</taxon>
        <taxon>Pseudomonadota</taxon>
        <taxon>Gammaproteobacteria</taxon>
        <taxon>Alteromonadales</taxon>
        <taxon>Pseudoalteromonadaceae</taxon>
        <taxon>Pseudoalteromonas</taxon>
    </lineage>
</organism>
<dbReference type="NCBIfam" id="NF046062">
    <property type="entry name" value="citrull_CtlX"/>
    <property type="match status" value="1"/>
</dbReference>
<keyword evidence="2" id="KW-1185">Reference proteome</keyword>
<dbReference type="Gene3D" id="3.75.10.10">
    <property type="entry name" value="L-arginine/glycine Amidinotransferase, Chain A"/>
    <property type="match status" value="1"/>
</dbReference>
<evidence type="ECO:0000313" key="2">
    <source>
        <dbReference type="Proteomes" id="UP000180253"/>
    </source>
</evidence>
<proteinExistence type="predicted"/>
<dbReference type="Pfam" id="PF19420">
    <property type="entry name" value="DDAH_eukar"/>
    <property type="match status" value="1"/>
</dbReference>
<dbReference type="PANTHER" id="PTHR43224">
    <property type="entry name" value="AMIDINOTRANSFERASE"/>
    <property type="match status" value="1"/>
</dbReference>
<dbReference type="GO" id="GO:0016740">
    <property type="term" value="F:transferase activity"/>
    <property type="evidence" value="ECO:0007669"/>
    <property type="project" value="UniProtKB-KW"/>
</dbReference>
<keyword evidence="1" id="KW-0808">Transferase</keyword>
<name>A0A1S1N1Y1_9GAMM</name>
<dbReference type="AlphaFoldDB" id="A0A1S1N1Y1"/>
<dbReference type="RefSeq" id="WP_070993620.1">
    <property type="nucleotide sequence ID" value="NZ_CBCSHD010000012.1"/>
</dbReference>
<sequence>MKPLQTPNAVVMVRPHHFVSNPQTMQDNAYQVAADSQHASQLAYQEVSRVAQTLSEAGVTVHLFEDQSQLTPDSVFPNNWFSTHGDGQLLIYPMYAPNRRMERRSDVIDLFKNQYQVESITDLSRLADSELFLEGTGSMVMDHIHKVVYAVESKRTCAKLVAQVCKQLGYEPVVFNAYDDQGVAVYHTNVLMCVASEFVMICLDMVPNEQRAALEQRFAQQNKPVIALTQAQIAQFCGNALELQGHDGRLLALSQTAYDALSEAQKDVIERSAKLMPMAIPTLEAAGGSIRCMLGGVHLQKR</sequence>
<gene>
    <name evidence="1" type="ORF">BIW53_19090</name>
</gene>
<dbReference type="STRING" id="327939.BIW53_19090"/>
<protein>
    <submittedName>
        <fullName evidence="1">Amidinotransferase</fullName>
    </submittedName>
</protein>
<evidence type="ECO:0000313" key="1">
    <source>
        <dbReference type="EMBL" id="OHU93464.1"/>
    </source>
</evidence>
<reference evidence="1 2" key="1">
    <citation type="submission" date="2016-10" db="EMBL/GenBank/DDBJ databases">
        <title>Pseudoalteromonas amylolytica sp. nov., isolated from the surface seawater.</title>
        <authorList>
            <person name="Wu Y.-H."/>
            <person name="Cheng H."/>
            <person name="Jin X.-B."/>
            <person name="Wang C.-S."/>
            <person name="Xu X.-W."/>
        </authorList>
    </citation>
    <scope>NUCLEOTIDE SEQUENCE [LARGE SCALE GENOMIC DNA]</scope>
    <source>
        <strain evidence="1 2">JCM 12483</strain>
    </source>
</reference>
<comment type="caution">
    <text evidence="1">The sequence shown here is derived from an EMBL/GenBank/DDBJ whole genome shotgun (WGS) entry which is preliminary data.</text>
</comment>
<accession>A0A1S1N1Y1</accession>
<dbReference type="OrthoDB" id="9788268at2"/>
<dbReference type="PANTHER" id="PTHR43224:SF1">
    <property type="entry name" value="AMIDINOTRANSFERASE"/>
    <property type="match status" value="1"/>
</dbReference>
<dbReference type="SUPFAM" id="SSF55909">
    <property type="entry name" value="Pentein"/>
    <property type="match status" value="1"/>
</dbReference>
<dbReference type="EMBL" id="MNAN01000037">
    <property type="protein sequence ID" value="OHU93464.1"/>
    <property type="molecule type" value="Genomic_DNA"/>
</dbReference>
<dbReference type="PIRSF" id="PIRSF028188">
    <property type="entry name" value="Amdntrnsf_FN0238"/>
    <property type="match status" value="1"/>
</dbReference>